<dbReference type="GO" id="GO:0004519">
    <property type="term" value="F:endonuclease activity"/>
    <property type="evidence" value="ECO:0007669"/>
    <property type="project" value="UniProtKB-KW"/>
</dbReference>
<evidence type="ECO:0000259" key="1">
    <source>
        <dbReference type="Pfam" id="PF05685"/>
    </source>
</evidence>
<organism evidence="2 3">
    <name type="scientific">Limnofasciculus baicalensis BBK-W-15</name>
    <dbReference type="NCBI Taxonomy" id="2699891"/>
    <lineage>
        <taxon>Bacteria</taxon>
        <taxon>Bacillati</taxon>
        <taxon>Cyanobacteriota</taxon>
        <taxon>Cyanophyceae</taxon>
        <taxon>Coleofasciculales</taxon>
        <taxon>Coleofasciculaceae</taxon>
        <taxon>Limnofasciculus</taxon>
        <taxon>Limnofasciculus baicalensis</taxon>
    </lineage>
</organism>
<dbReference type="EMBL" id="JAMZMM010000196">
    <property type="protein sequence ID" value="MCP2730395.1"/>
    <property type="molecule type" value="Genomic_DNA"/>
</dbReference>
<dbReference type="RefSeq" id="WP_254013155.1">
    <property type="nucleotide sequence ID" value="NZ_JAMZMM010000196.1"/>
</dbReference>
<gene>
    <name evidence="2" type="ORF">NJ959_18350</name>
</gene>
<protein>
    <submittedName>
        <fullName evidence="2">Uma2 family endonuclease</fullName>
    </submittedName>
</protein>
<evidence type="ECO:0000313" key="2">
    <source>
        <dbReference type="EMBL" id="MCP2730395.1"/>
    </source>
</evidence>
<feature type="domain" description="Putative restriction endonuclease" evidence="1">
    <location>
        <begin position="19"/>
        <end position="195"/>
    </location>
</feature>
<dbReference type="InterPro" id="IPR012296">
    <property type="entry name" value="Nuclease_put_TT1808"/>
</dbReference>
<dbReference type="CDD" id="cd06260">
    <property type="entry name" value="DUF820-like"/>
    <property type="match status" value="1"/>
</dbReference>
<keyword evidence="3" id="KW-1185">Reference proteome</keyword>
<proteinExistence type="predicted"/>
<keyword evidence="2" id="KW-0378">Hydrolase</keyword>
<dbReference type="PANTHER" id="PTHR34107:SF2">
    <property type="entry name" value="SLL0888 PROTEIN"/>
    <property type="match status" value="1"/>
</dbReference>
<dbReference type="Proteomes" id="UP001204953">
    <property type="component" value="Unassembled WGS sequence"/>
</dbReference>
<reference evidence="2" key="1">
    <citation type="submission" date="2022-06" db="EMBL/GenBank/DDBJ databases">
        <title>New cyanobacteria of genus Symplocastrum in benthos of Lake Baikal.</title>
        <authorList>
            <person name="Sorokovikova E."/>
            <person name="Tikhonova I."/>
            <person name="Krasnopeev A."/>
            <person name="Evseev P."/>
            <person name="Gladkikh A."/>
            <person name="Belykh O."/>
        </authorList>
    </citation>
    <scope>NUCLEOTIDE SEQUENCE</scope>
    <source>
        <strain evidence="2">BBK-W-15</strain>
    </source>
</reference>
<dbReference type="InterPro" id="IPR011335">
    <property type="entry name" value="Restrct_endonuc-II-like"/>
</dbReference>
<name>A0AAE3KND4_9CYAN</name>
<dbReference type="Gene3D" id="3.90.1570.10">
    <property type="entry name" value="tt1808, chain A"/>
    <property type="match status" value="1"/>
</dbReference>
<keyword evidence="2" id="KW-0255">Endonuclease</keyword>
<dbReference type="InterPro" id="IPR008538">
    <property type="entry name" value="Uma2"/>
</dbReference>
<keyword evidence="2" id="KW-0540">Nuclease</keyword>
<sequence length="200" mass="22763">MIYTPPKLLTFEAFIEEYGDNPRYELIDGELRDMEPTGPHEAVAGSIAGRIYREILRLNLNWLIPKNCLIKPPAAVATALRPDVIVLDKKELSHEPLWQKEPIICNGSTVKLVVEVISTNWQDDYARKVEEYAFLGIPEYWIADFRGLGGIQFIGRPKQPTFTVYHLVGDSYEPRQFRLGQAIVSPLIPSLQLELDDVMP</sequence>
<dbReference type="SUPFAM" id="SSF52980">
    <property type="entry name" value="Restriction endonuclease-like"/>
    <property type="match status" value="1"/>
</dbReference>
<dbReference type="Pfam" id="PF05685">
    <property type="entry name" value="Uma2"/>
    <property type="match status" value="1"/>
</dbReference>
<dbReference type="AlphaFoldDB" id="A0AAE3KND4"/>
<evidence type="ECO:0000313" key="3">
    <source>
        <dbReference type="Proteomes" id="UP001204953"/>
    </source>
</evidence>
<dbReference type="PANTHER" id="PTHR34107">
    <property type="entry name" value="SLL0198 PROTEIN-RELATED"/>
    <property type="match status" value="1"/>
</dbReference>
<accession>A0AAE3KND4</accession>
<comment type="caution">
    <text evidence="2">The sequence shown here is derived from an EMBL/GenBank/DDBJ whole genome shotgun (WGS) entry which is preliminary data.</text>
</comment>